<keyword evidence="3" id="KW-1185">Reference proteome</keyword>
<feature type="compositionally biased region" description="Polar residues" evidence="1">
    <location>
        <begin position="1"/>
        <end position="15"/>
    </location>
</feature>
<dbReference type="RefSeq" id="WP_377021853.1">
    <property type="nucleotide sequence ID" value="NZ_JBHLTS010000018.1"/>
</dbReference>
<evidence type="ECO:0000313" key="3">
    <source>
        <dbReference type="Proteomes" id="UP001589828"/>
    </source>
</evidence>
<gene>
    <name evidence="2" type="ORF">ACFFGT_07305</name>
</gene>
<comment type="caution">
    <text evidence="2">The sequence shown here is derived from an EMBL/GenBank/DDBJ whole genome shotgun (WGS) entry which is preliminary data.</text>
</comment>
<name>A0ABV6L2Q4_9SPHI</name>
<protein>
    <submittedName>
        <fullName evidence="2">Uncharacterized protein</fullName>
    </submittedName>
</protein>
<feature type="compositionally biased region" description="Acidic residues" evidence="1">
    <location>
        <begin position="48"/>
        <end position="60"/>
    </location>
</feature>
<evidence type="ECO:0000313" key="2">
    <source>
        <dbReference type="EMBL" id="MFC0513997.1"/>
    </source>
</evidence>
<dbReference type="Proteomes" id="UP001589828">
    <property type="component" value="Unassembled WGS sequence"/>
</dbReference>
<evidence type="ECO:0000256" key="1">
    <source>
        <dbReference type="SAM" id="MobiDB-lite"/>
    </source>
</evidence>
<feature type="region of interest" description="Disordered" evidence="1">
    <location>
        <begin position="1"/>
        <end position="60"/>
    </location>
</feature>
<sequence length="60" mass="6368">MSASTKTAFDKNTSMGFRDKNTSMGFADNETSLEPEIEAADGFAGSPEPDDATEEPSMDS</sequence>
<organism evidence="2 3">
    <name type="scientific">Mucilaginibacter angelicae</name>
    <dbReference type="NCBI Taxonomy" id="869718"/>
    <lineage>
        <taxon>Bacteria</taxon>
        <taxon>Pseudomonadati</taxon>
        <taxon>Bacteroidota</taxon>
        <taxon>Sphingobacteriia</taxon>
        <taxon>Sphingobacteriales</taxon>
        <taxon>Sphingobacteriaceae</taxon>
        <taxon>Mucilaginibacter</taxon>
    </lineage>
</organism>
<accession>A0ABV6L2Q4</accession>
<proteinExistence type="predicted"/>
<reference evidence="2 3" key="1">
    <citation type="submission" date="2024-09" db="EMBL/GenBank/DDBJ databases">
        <authorList>
            <person name="Sun Q."/>
            <person name="Mori K."/>
        </authorList>
    </citation>
    <scope>NUCLEOTIDE SEQUENCE [LARGE SCALE GENOMIC DNA]</scope>
    <source>
        <strain evidence="2 3">NCAIM B.02415</strain>
    </source>
</reference>
<dbReference type="EMBL" id="JBHLTS010000018">
    <property type="protein sequence ID" value="MFC0513997.1"/>
    <property type="molecule type" value="Genomic_DNA"/>
</dbReference>